<evidence type="ECO:0000313" key="1">
    <source>
        <dbReference type="EMBL" id="ORY42266.1"/>
    </source>
</evidence>
<dbReference type="OrthoDB" id="9970474at2759"/>
<dbReference type="InterPro" id="IPR023375">
    <property type="entry name" value="ADC_dom_sf"/>
</dbReference>
<dbReference type="SUPFAM" id="SSF160104">
    <property type="entry name" value="Acetoacetate decarboxylase-like"/>
    <property type="match status" value="1"/>
</dbReference>
<dbReference type="Gene3D" id="2.40.400.10">
    <property type="entry name" value="Acetoacetate decarboxylase-like"/>
    <property type="match status" value="1"/>
</dbReference>
<keyword evidence="2" id="KW-1185">Reference proteome</keyword>
<dbReference type="AlphaFoldDB" id="A0A1Y2C5P8"/>
<accession>A0A1Y2C5P8</accession>
<gene>
    <name evidence="1" type="ORF">BCR33DRAFT_786478</name>
</gene>
<organism evidence="1 2">
    <name type="scientific">Rhizoclosmatium globosum</name>
    <dbReference type="NCBI Taxonomy" id="329046"/>
    <lineage>
        <taxon>Eukaryota</taxon>
        <taxon>Fungi</taxon>
        <taxon>Fungi incertae sedis</taxon>
        <taxon>Chytridiomycota</taxon>
        <taxon>Chytridiomycota incertae sedis</taxon>
        <taxon>Chytridiomycetes</taxon>
        <taxon>Chytridiales</taxon>
        <taxon>Chytriomycetaceae</taxon>
        <taxon>Rhizoclosmatium</taxon>
    </lineage>
</organism>
<protein>
    <submittedName>
        <fullName evidence="1">Uncharacterized protein</fullName>
    </submittedName>
</protein>
<sequence>MASQMLSSDQDRRDFQGGLGFIMILRHTDSQVGPYDELVLTPGAFSSPATMSKPKGIFADRRVTRIWVNNEQALRNGRVNWGFRKELATFEWTEDSKTGNVRIVIHERLSGQLILDATFKKPSSLTVPAPVSLVPPFCERIIDEEGRCGEKEEWVRTEVQGSLKARFSGMIGTPPRVGSAVFPDLQDLTIPTVLDLSGVMVFQ</sequence>
<proteinExistence type="predicted"/>
<name>A0A1Y2C5P8_9FUNG</name>
<comment type="caution">
    <text evidence="1">The sequence shown here is derived from an EMBL/GenBank/DDBJ whole genome shotgun (WGS) entry which is preliminary data.</text>
</comment>
<dbReference type="Proteomes" id="UP000193642">
    <property type="component" value="Unassembled WGS sequence"/>
</dbReference>
<dbReference type="EMBL" id="MCGO01000029">
    <property type="protein sequence ID" value="ORY42266.1"/>
    <property type="molecule type" value="Genomic_DNA"/>
</dbReference>
<dbReference type="PANTHER" id="PTHR40518">
    <property type="entry name" value="ACETOACETATE DECARBOXYLASE"/>
    <property type="match status" value="1"/>
</dbReference>
<evidence type="ECO:0000313" key="2">
    <source>
        <dbReference type="Proteomes" id="UP000193642"/>
    </source>
</evidence>
<dbReference type="PANTHER" id="PTHR40518:SF1">
    <property type="entry name" value="ACETOACETATE DECARBOXYLASE"/>
    <property type="match status" value="1"/>
</dbReference>
<reference evidence="1 2" key="1">
    <citation type="submission" date="2016-07" db="EMBL/GenBank/DDBJ databases">
        <title>Pervasive Adenine N6-methylation of Active Genes in Fungi.</title>
        <authorList>
            <consortium name="DOE Joint Genome Institute"/>
            <person name="Mondo S.J."/>
            <person name="Dannebaum R.O."/>
            <person name="Kuo R.C."/>
            <person name="Labutti K."/>
            <person name="Haridas S."/>
            <person name="Kuo A."/>
            <person name="Salamov A."/>
            <person name="Ahrendt S.R."/>
            <person name="Lipzen A."/>
            <person name="Sullivan W."/>
            <person name="Andreopoulos W.B."/>
            <person name="Clum A."/>
            <person name="Lindquist E."/>
            <person name="Daum C."/>
            <person name="Ramamoorthy G.K."/>
            <person name="Gryganskyi A."/>
            <person name="Culley D."/>
            <person name="Magnuson J.K."/>
            <person name="James T.Y."/>
            <person name="O'Malley M.A."/>
            <person name="Stajich J.E."/>
            <person name="Spatafora J.W."/>
            <person name="Visel A."/>
            <person name="Grigoriev I.V."/>
        </authorList>
    </citation>
    <scope>NUCLEOTIDE SEQUENCE [LARGE SCALE GENOMIC DNA]</scope>
    <source>
        <strain evidence="1 2">JEL800</strain>
    </source>
</reference>